<proteinExistence type="predicted"/>
<feature type="transmembrane region" description="Helical" evidence="1">
    <location>
        <begin position="91"/>
        <end position="111"/>
    </location>
</feature>
<sequence length="121" mass="13333">MYGKGQGLIPELLGVLPNFLAGFHLPFILLGAYYWFMLDLERTHPEALQSAELSRSQITGAFLAVSVLTMAGLTLWEFLQIGSNLVYDHKDLAATIGGSIASVLFFTKTFLVENKQALQQP</sequence>
<keyword evidence="1" id="KW-1133">Transmembrane helix</keyword>
<gene>
    <name evidence="2" type="ORF">CA264_11235</name>
</gene>
<feature type="transmembrane region" description="Helical" evidence="1">
    <location>
        <begin position="12"/>
        <end position="36"/>
    </location>
</feature>
<dbReference type="EMBL" id="CP021235">
    <property type="protein sequence ID" value="ARS35963.1"/>
    <property type="molecule type" value="Genomic_DNA"/>
</dbReference>
<dbReference type="Proteomes" id="UP000266292">
    <property type="component" value="Chromosome"/>
</dbReference>
<dbReference type="STRING" id="709015.GCA_000472485_02268"/>
<protein>
    <submittedName>
        <fullName evidence="2">Uncharacterized protein</fullName>
    </submittedName>
</protein>
<name>A0A1X9YSX0_9BACT</name>
<evidence type="ECO:0000256" key="1">
    <source>
        <dbReference type="SAM" id="Phobius"/>
    </source>
</evidence>
<organism evidence="2 3">
    <name type="scientific">Pontibacter actiniarum</name>
    <dbReference type="NCBI Taxonomy" id="323450"/>
    <lineage>
        <taxon>Bacteria</taxon>
        <taxon>Pseudomonadati</taxon>
        <taxon>Bacteroidota</taxon>
        <taxon>Cytophagia</taxon>
        <taxon>Cytophagales</taxon>
        <taxon>Hymenobacteraceae</taxon>
        <taxon>Pontibacter</taxon>
    </lineage>
</organism>
<evidence type="ECO:0000313" key="3">
    <source>
        <dbReference type="Proteomes" id="UP000266292"/>
    </source>
</evidence>
<reference evidence="3" key="1">
    <citation type="submission" date="2017-05" db="EMBL/GenBank/DDBJ databases">
        <authorList>
            <person name="Ray J."/>
            <person name="Price M."/>
            <person name="Deutschbauer A."/>
        </authorList>
    </citation>
    <scope>NUCLEOTIDE SEQUENCE [LARGE SCALE GENOMIC DNA]</scope>
    <source>
        <strain evidence="3">DSM 19842</strain>
    </source>
</reference>
<keyword evidence="1" id="KW-0812">Transmembrane</keyword>
<keyword evidence="3" id="KW-1185">Reference proteome</keyword>
<evidence type="ECO:0000313" key="2">
    <source>
        <dbReference type="EMBL" id="ARS35963.1"/>
    </source>
</evidence>
<dbReference type="AlphaFoldDB" id="A0A1X9YSX0"/>
<accession>A0A1X9YSX0</accession>
<feature type="transmembrane region" description="Helical" evidence="1">
    <location>
        <begin position="56"/>
        <end position="79"/>
    </location>
</feature>
<keyword evidence="1" id="KW-0472">Membrane</keyword>
<dbReference type="KEGG" id="pact:CA264_11235"/>